<proteinExistence type="predicted"/>
<accession>A0A0D7A2A3</accession>
<dbReference type="Proteomes" id="UP000054144">
    <property type="component" value="Unassembled WGS sequence"/>
</dbReference>
<reference evidence="1 2" key="1">
    <citation type="journal article" date="2015" name="Fungal Genet. Biol.">
        <title>Evolution of novel wood decay mechanisms in Agaricales revealed by the genome sequences of Fistulina hepatica and Cylindrobasidium torrendii.</title>
        <authorList>
            <person name="Floudas D."/>
            <person name="Held B.W."/>
            <person name="Riley R."/>
            <person name="Nagy L.G."/>
            <person name="Koehler G."/>
            <person name="Ransdell A.S."/>
            <person name="Younus H."/>
            <person name="Chow J."/>
            <person name="Chiniquy J."/>
            <person name="Lipzen A."/>
            <person name="Tritt A."/>
            <person name="Sun H."/>
            <person name="Haridas S."/>
            <person name="LaButti K."/>
            <person name="Ohm R.A."/>
            <person name="Kues U."/>
            <person name="Blanchette R.A."/>
            <person name="Grigoriev I.V."/>
            <person name="Minto R.E."/>
            <person name="Hibbett D.S."/>
        </authorList>
    </citation>
    <scope>NUCLEOTIDE SEQUENCE [LARGE SCALE GENOMIC DNA]</scope>
    <source>
        <strain evidence="1 2">ATCC 64428</strain>
    </source>
</reference>
<keyword evidence="2" id="KW-1185">Reference proteome</keyword>
<organism evidence="1 2">
    <name type="scientific">Fistulina hepatica ATCC 64428</name>
    <dbReference type="NCBI Taxonomy" id="1128425"/>
    <lineage>
        <taxon>Eukaryota</taxon>
        <taxon>Fungi</taxon>
        <taxon>Dikarya</taxon>
        <taxon>Basidiomycota</taxon>
        <taxon>Agaricomycotina</taxon>
        <taxon>Agaricomycetes</taxon>
        <taxon>Agaricomycetidae</taxon>
        <taxon>Agaricales</taxon>
        <taxon>Fistulinaceae</taxon>
        <taxon>Fistulina</taxon>
    </lineage>
</organism>
<dbReference type="OrthoDB" id="2535105at2759"/>
<dbReference type="EMBL" id="KN882118">
    <property type="protein sequence ID" value="KIY43071.1"/>
    <property type="molecule type" value="Genomic_DNA"/>
</dbReference>
<protein>
    <submittedName>
        <fullName evidence="1">Uncharacterized protein</fullName>
    </submittedName>
</protein>
<gene>
    <name evidence="1" type="ORF">FISHEDRAFT_78820</name>
</gene>
<name>A0A0D7A2A3_9AGAR</name>
<evidence type="ECO:0000313" key="1">
    <source>
        <dbReference type="EMBL" id="KIY43071.1"/>
    </source>
</evidence>
<evidence type="ECO:0000313" key="2">
    <source>
        <dbReference type="Proteomes" id="UP000054144"/>
    </source>
</evidence>
<sequence length="66" mass="7802">MALWGIATSQMFRYYELYPKDKWPLKVYVAAAWALNTLDMAFTDHAIYIDTVKALSDYRILLEYTM</sequence>
<dbReference type="AlphaFoldDB" id="A0A0D7A2A3"/>